<dbReference type="PANTHER" id="PTHR43236">
    <property type="entry name" value="ANTITOXIN HIGA1"/>
    <property type="match status" value="1"/>
</dbReference>
<dbReference type="InterPro" id="IPR052345">
    <property type="entry name" value="Rad_response_metalloprotease"/>
</dbReference>
<dbReference type="SMART" id="SM00530">
    <property type="entry name" value="HTH_XRE"/>
    <property type="match status" value="1"/>
</dbReference>
<evidence type="ECO:0000259" key="2">
    <source>
        <dbReference type="PROSITE" id="PS50943"/>
    </source>
</evidence>
<accession>A0A7T4EF50</accession>
<evidence type="ECO:0000313" key="4">
    <source>
        <dbReference type="Proteomes" id="UP000596145"/>
    </source>
</evidence>
<dbReference type="RefSeq" id="WP_084036946.1">
    <property type="nucleotide sequence ID" value="NZ_CP066007.1"/>
</dbReference>
<dbReference type="Pfam" id="PF06114">
    <property type="entry name" value="Peptidase_M78"/>
    <property type="match status" value="1"/>
</dbReference>
<name>A0A7T4EF50_9CORY</name>
<dbReference type="Gene3D" id="1.10.260.40">
    <property type="entry name" value="lambda repressor-like DNA-binding domains"/>
    <property type="match status" value="1"/>
</dbReference>
<dbReference type="SUPFAM" id="SSF47413">
    <property type="entry name" value="lambda repressor-like DNA-binding domains"/>
    <property type="match status" value="1"/>
</dbReference>
<dbReference type="InterPro" id="IPR001387">
    <property type="entry name" value="Cro/C1-type_HTH"/>
</dbReference>
<dbReference type="EMBL" id="CP066007">
    <property type="protein sequence ID" value="QQB46234.1"/>
    <property type="molecule type" value="Genomic_DNA"/>
</dbReference>
<dbReference type="CDD" id="cd00093">
    <property type="entry name" value="HTH_XRE"/>
    <property type="match status" value="1"/>
</dbReference>
<reference evidence="3 4" key="1">
    <citation type="submission" date="2020-12" db="EMBL/GenBank/DDBJ databases">
        <title>FDA dAtabase for Regulatory Grade micrObial Sequences (FDA-ARGOS): Supporting development and validation of Infectious Disease Dx tests.</title>
        <authorList>
            <person name="Sproer C."/>
            <person name="Gronow S."/>
            <person name="Severitt S."/>
            <person name="Schroder I."/>
            <person name="Tallon L."/>
            <person name="Sadzewicz L."/>
            <person name="Zhao X."/>
            <person name="Boylan J."/>
            <person name="Ott S."/>
            <person name="Bowen H."/>
            <person name="Vavikolanu K."/>
            <person name="Mehta A."/>
            <person name="Aluvathingal J."/>
            <person name="Nadendla S."/>
            <person name="Lowell S."/>
            <person name="Myers T."/>
            <person name="Yan Y."/>
            <person name="Sichtig H."/>
        </authorList>
    </citation>
    <scope>NUCLEOTIDE SEQUENCE [LARGE SCALE GENOMIC DNA]</scope>
    <source>
        <strain evidence="3 4">FDAARGOS_1053</strain>
    </source>
</reference>
<proteinExistence type="inferred from homology"/>
<evidence type="ECO:0000313" key="3">
    <source>
        <dbReference type="EMBL" id="QQB46234.1"/>
    </source>
</evidence>
<dbReference type="Pfam" id="PF01381">
    <property type="entry name" value="HTH_3"/>
    <property type="match status" value="1"/>
</dbReference>
<comment type="similarity">
    <text evidence="1">Belongs to the short-chain fatty acyl-CoA assimilation regulator (ScfR) family.</text>
</comment>
<dbReference type="OrthoDB" id="9794834at2"/>
<dbReference type="Proteomes" id="UP000596145">
    <property type="component" value="Chromosome"/>
</dbReference>
<protein>
    <submittedName>
        <fullName evidence="3">ImmA/IrrE family metallo-endopeptidase</fullName>
    </submittedName>
</protein>
<gene>
    <name evidence="3" type="ORF">I6I10_12440</name>
</gene>
<feature type="domain" description="HTH cro/C1-type" evidence="2">
    <location>
        <begin position="8"/>
        <end position="48"/>
    </location>
</feature>
<dbReference type="PANTHER" id="PTHR43236:SF1">
    <property type="entry name" value="BLL7220 PROTEIN"/>
    <property type="match status" value="1"/>
</dbReference>
<dbReference type="AlphaFoldDB" id="A0A7T4EF50"/>
<dbReference type="GO" id="GO:0003677">
    <property type="term" value="F:DNA binding"/>
    <property type="evidence" value="ECO:0007669"/>
    <property type="project" value="InterPro"/>
</dbReference>
<sequence length="343" mass="38398">MSTASTNLRHIRILLGYTQGAFAAELGVSQSTLSSVERQRRNLSPRLLTTAQFVTKVPREFFEEPIDYYDSPDLLFRTARLGQPESEKIATAFSITEHYLKRRFPNQTSSLPKLDLPDQPLDQLVIEEAAARTREHLQLAPDTAIGNLTAALHQCGVIVTSLPDYVVDGTNFDGVSTPTAAPLRVIALNRQRSGDRYRFSLAHELGHLILHTATTRRDLPVIEIEASQFAGALLMPRQLVADNVTPEATLAEYAHLKSQWGCSIQAIVRRAHELDLIDYKRYRSLRMQISGRGWQVHEPVDVLLENTFVEPVELTELTRLSVEAASVESQIASVTQLPTTHRK</sequence>
<dbReference type="PROSITE" id="PS50943">
    <property type="entry name" value="HTH_CROC1"/>
    <property type="match status" value="1"/>
</dbReference>
<organism evidence="3 4">
    <name type="scientific">Corynebacterium glucuronolyticum</name>
    <dbReference type="NCBI Taxonomy" id="39791"/>
    <lineage>
        <taxon>Bacteria</taxon>
        <taxon>Bacillati</taxon>
        <taxon>Actinomycetota</taxon>
        <taxon>Actinomycetes</taxon>
        <taxon>Mycobacteriales</taxon>
        <taxon>Corynebacteriaceae</taxon>
        <taxon>Corynebacterium</taxon>
    </lineage>
</organism>
<dbReference type="InterPro" id="IPR010359">
    <property type="entry name" value="IrrE_HExxH"/>
</dbReference>
<dbReference type="GeneID" id="92759493"/>
<evidence type="ECO:0000256" key="1">
    <source>
        <dbReference type="ARBA" id="ARBA00007227"/>
    </source>
</evidence>
<dbReference type="InterPro" id="IPR010982">
    <property type="entry name" value="Lambda_DNA-bd_dom_sf"/>
</dbReference>
<dbReference type="Gene3D" id="1.10.10.2910">
    <property type="match status" value="1"/>
</dbReference>